<dbReference type="PANTHER" id="PTHR13325">
    <property type="entry name" value="PROTEASE M50 MEMBRANE-BOUND TRANSCRIPTION FACTOR SITE 2 PROTEASE"/>
    <property type="match status" value="1"/>
</dbReference>
<evidence type="ECO:0000313" key="11">
    <source>
        <dbReference type="Proteomes" id="UP000315750"/>
    </source>
</evidence>
<dbReference type="InterPro" id="IPR008915">
    <property type="entry name" value="Peptidase_M50"/>
</dbReference>
<evidence type="ECO:0000256" key="4">
    <source>
        <dbReference type="ARBA" id="ARBA00022692"/>
    </source>
</evidence>
<keyword evidence="5 8" id="KW-1133">Transmembrane helix</keyword>
<dbReference type="Pfam" id="PF02163">
    <property type="entry name" value="Peptidase_M50"/>
    <property type="match status" value="1"/>
</dbReference>
<feature type="coiled-coil region" evidence="7">
    <location>
        <begin position="530"/>
        <end position="557"/>
    </location>
</feature>
<dbReference type="KEGG" id="amuc:Pan181_05460"/>
<dbReference type="GO" id="GO:0005737">
    <property type="term" value="C:cytoplasm"/>
    <property type="evidence" value="ECO:0007669"/>
    <property type="project" value="TreeGrafter"/>
</dbReference>
<gene>
    <name evidence="10" type="ORF">Pan181_05460</name>
</gene>
<dbReference type="OrthoDB" id="225069at2"/>
<evidence type="ECO:0000256" key="6">
    <source>
        <dbReference type="ARBA" id="ARBA00023136"/>
    </source>
</evidence>
<dbReference type="InterPro" id="IPR001193">
    <property type="entry name" value="MBTPS2"/>
</dbReference>
<keyword evidence="7" id="KW-0175">Coiled coil</keyword>
<comment type="cofactor">
    <cofactor evidence="1">
        <name>Zn(2+)</name>
        <dbReference type="ChEBI" id="CHEBI:29105"/>
    </cofactor>
</comment>
<dbReference type="GO" id="GO:0004222">
    <property type="term" value="F:metalloendopeptidase activity"/>
    <property type="evidence" value="ECO:0007669"/>
    <property type="project" value="InterPro"/>
</dbReference>
<accession>A0A518AI24</accession>
<feature type="transmembrane region" description="Helical" evidence="8">
    <location>
        <begin position="253"/>
        <end position="275"/>
    </location>
</feature>
<dbReference type="SUPFAM" id="SSF111369">
    <property type="entry name" value="HlyD-like secretion proteins"/>
    <property type="match status" value="1"/>
</dbReference>
<dbReference type="Proteomes" id="UP000315750">
    <property type="component" value="Chromosome"/>
</dbReference>
<dbReference type="PANTHER" id="PTHR13325:SF3">
    <property type="entry name" value="MEMBRANE-BOUND TRANSCRIPTION FACTOR SITE-2 PROTEASE"/>
    <property type="match status" value="1"/>
</dbReference>
<keyword evidence="6 8" id="KW-0472">Membrane</keyword>
<evidence type="ECO:0000256" key="5">
    <source>
        <dbReference type="ARBA" id="ARBA00022989"/>
    </source>
</evidence>
<sequence length="723" mass="79487">MAISSTNDALLTLAARRDVLATAVPVAGRRMWVVKDPITLEHHELGEAEYLLLTALERPASLRDLKQLYERQFAPRTIQPTEIHTYLAQLHRAGLLVASGSGQAAELVERANERRATRWRWAWTELLALRLRGVNPDRLLDALLPAAKVLMSPLALFAYALVVLAALLLMASHASEFLARLPALDSLVAPSNWLWLAVVVAVVKVLHELAHAMVAKRMGAEVHEIGVLLLVFVPTLYCDVSDIWNLSNKWHRMAVSAAGMAIELLLAAIATFVWWNSEPGLVNLLAMNVMLVASVGTLLVNANPLMRYDGYYLLSDLVEAPNLWQRSRDAWHRLAGRWFFEPTSHQSPREPWWMPLYGGLSSAYMMLVLVTIFWTLLVALKPLHLDTLAYGLGLVMLGGVVAGPARQLHQTLDNPLKRRQFRPLASSLVLLSAAVVFAAFWWWPLADRVQCQARVVAASPAPIVATLGGRLEQAAPAGKLVAAGEVVATLTNDQLQVTGEQLAAEVKLAELRVQQLRTLRARDAQAARQLPTAEAALDAAREQLREHQQQTERLTLRAAHAGRVMPPPSVLPDEQSLTLARWSGTPLDRENQGAWIEPGTPVAMVADADTREVALAIDENDVELVTPGQRVRVQLAGVGSTPLWGSIRDIARVSTAATSESTGPSRWGTPTIDARPLYEARVVLDDPRLELPLESGGRAKVETGRTTLGAWVIRELRDAFRLP</sequence>
<keyword evidence="4 8" id="KW-0812">Transmembrane</keyword>
<dbReference type="EMBL" id="CP036278">
    <property type="protein sequence ID" value="QDU54365.1"/>
    <property type="molecule type" value="Genomic_DNA"/>
</dbReference>
<evidence type="ECO:0000256" key="7">
    <source>
        <dbReference type="SAM" id="Coils"/>
    </source>
</evidence>
<evidence type="ECO:0000313" key="10">
    <source>
        <dbReference type="EMBL" id="QDU54365.1"/>
    </source>
</evidence>
<dbReference type="GO" id="GO:0031293">
    <property type="term" value="P:membrane protein intracellular domain proteolysis"/>
    <property type="evidence" value="ECO:0007669"/>
    <property type="project" value="TreeGrafter"/>
</dbReference>
<reference evidence="10 11" key="1">
    <citation type="submission" date="2019-02" db="EMBL/GenBank/DDBJ databases">
        <title>Deep-cultivation of Planctomycetes and their phenomic and genomic characterization uncovers novel biology.</title>
        <authorList>
            <person name="Wiegand S."/>
            <person name="Jogler M."/>
            <person name="Boedeker C."/>
            <person name="Pinto D."/>
            <person name="Vollmers J."/>
            <person name="Rivas-Marin E."/>
            <person name="Kohn T."/>
            <person name="Peeters S.H."/>
            <person name="Heuer A."/>
            <person name="Rast P."/>
            <person name="Oberbeckmann S."/>
            <person name="Bunk B."/>
            <person name="Jeske O."/>
            <person name="Meyerdierks A."/>
            <person name="Storesund J.E."/>
            <person name="Kallscheuer N."/>
            <person name="Luecker S."/>
            <person name="Lage O.M."/>
            <person name="Pohl T."/>
            <person name="Merkel B.J."/>
            <person name="Hornburger P."/>
            <person name="Mueller R.-W."/>
            <person name="Bruemmer F."/>
            <person name="Labrenz M."/>
            <person name="Spormann A.M."/>
            <person name="Op den Camp H."/>
            <person name="Overmann J."/>
            <person name="Amann R."/>
            <person name="Jetten M.S.M."/>
            <person name="Mascher T."/>
            <person name="Medema M.H."/>
            <person name="Devos D.P."/>
            <person name="Kaster A.-K."/>
            <person name="Ovreas L."/>
            <person name="Rohde M."/>
            <person name="Galperin M.Y."/>
            <person name="Jogler C."/>
        </authorList>
    </citation>
    <scope>NUCLEOTIDE SEQUENCE [LARGE SCALE GENOMIC DNA]</scope>
    <source>
        <strain evidence="10 11">Pan181</strain>
    </source>
</reference>
<feature type="transmembrane region" description="Helical" evidence="8">
    <location>
        <begin position="424"/>
        <end position="443"/>
    </location>
</feature>
<organism evidence="10 11">
    <name type="scientific">Aeoliella mucimassa</name>
    <dbReference type="NCBI Taxonomy" id="2527972"/>
    <lineage>
        <taxon>Bacteria</taxon>
        <taxon>Pseudomonadati</taxon>
        <taxon>Planctomycetota</taxon>
        <taxon>Planctomycetia</taxon>
        <taxon>Pirellulales</taxon>
        <taxon>Lacipirellulaceae</taxon>
        <taxon>Aeoliella</taxon>
    </lineage>
</organism>
<comment type="subcellular location">
    <subcellularLocation>
        <location evidence="2">Endomembrane system</location>
        <topology evidence="2">Multi-pass membrane protein</topology>
    </subcellularLocation>
</comment>
<feature type="transmembrane region" description="Helical" evidence="8">
    <location>
        <begin position="356"/>
        <end position="377"/>
    </location>
</feature>
<dbReference type="Gene3D" id="2.40.30.170">
    <property type="match status" value="1"/>
</dbReference>
<feature type="transmembrane region" description="Helical" evidence="8">
    <location>
        <begin position="383"/>
        <end position="403"/>
    </location>
</feature>
<dbReference type="GO" id="GO:0012505">
    <property type="term" value="C:endomembrane system"/>
    <property type="evidence" value="ECO:0007669"/>
    <property type="project" value="UniProtKB-SubCell"/>
</dbReference>
<dbReference type="GO" id="GO:0016020">
    <property type="term" value="C:membrane"/>
    <property type="evidence" value="ECO:0007669"/>
    <property type="project" value="InterPro"/>
</dbReference>
<evidence type="ECO:0000256" key="3">
    <source>
        <dbReference type="ARBA" id="ARBA00007931"/>
    </source>
</evidence>
<evidence type="ECO:0000256" key="8">
    <source>
        <dbReference type="SAM" id="Phobius"/>
    </source>
</evidence>
<keyword evidence="11" id="KW-1185">Reference proteome</keyword>
<proteinExistence type="inferred from homology"/>
<protein>
    <submittedName>
        <fullName evidence="10">Peptidase family M50</fullName>
    </submittedName>
</protein>
<evidence type="ECO:0000256" key="2">
    <source>
        <dbReference type="ARBA" id="ARBA00004127"/>
    </source>
</evidence>
<comment type="similarity">
    <text evidence="3">Belongs to the peptidase M50B family.</text>
</comment>
<evidence type="ECO:0000256" key="1">
    <source>
        <dbReference type="ARBA" id="ARBA00001947"/>
    </source>
</evidence>
<feature type="domain" description="Peptidase M50" evidence="9">
    <location>
        <begin position="196"/>
        <end position="274"/>
    </location>
</feature>
<evidence type="ECO:0000259" key="9">
    <source>
        <dbReference type="Pfam" id="PF02163"/>
    </source>
</evidence>
<dbReference type="RefSeq" id="WP_145245354.1">
    <property type="nucleotide sequence ID" value="NZ_CP036278.1"/>
</dbReference>
<dbReference type="AlphaFoldDB" id="A0A518AI24"/>
<name>A0A518AI24_9BACT</name>
<feature type="transmembrane region" description="Helical" evidence="8">
    <location>
        <begin position="193"/>
        <end position="210"/>
    </location>
</feature>
<feature type="transmembrane region" description="Helical" evidence="8">
    <location>
        <begin position="154"/>
        <end position="173"/>
    </location>
</feature>
<feature type="transmembrane region" description="Helical" evidence="8">
    <location>
        <begin position="281"/>
        <end position="300"/>
    </location>
</feature>